<protein>
    <submittedName>
        <fullName evidence="4">VWFD domain-containing protein</fullName>
    </submittedName>
</protein>
<dbReference type="PANTHER" id="PTHR37860:SF1">
    <property type="match status" value="1"/>
</dbReference>
<dbReference type="WBParaSite" id="GPUH_0000536501-mRNA-1">
    <property type="protein sequence ID" value="GPUH_0000536501-mRNA-1"/>
    <property type="gene ID" value="GPUH_0000536501"/>
</dbReference>
<dbReference type="Proteomes" id="UP000271098">
    <property type="component" value="Unassembled WGS sequence"/>
</dbReference>
<reference evidence="4" key="1">
    <citation type="submission" date="2016-06" db="UniProtKB">
        <authorList>
            <consortium name="WormBaseParasite"/>
        </authorList>
    </citation>
    <scope>IDENTIFICATION</scope>
</reference>
<proteinExistence type="predicted"/>
<feature type="domain" description="VWFD" evidence="1">
    <location>
        <begin position="1"/>
        <end position="106"/>
    </location>
</feature>
<evidence type="ECO:0000313" key="4">
    <source>
        <dbReference type="WBParaSite" id="GPUH_0000536501-mRNA-1"/>
    </source>
</evidence>
<dbReference type="OrthoDB" id="6484170at2759"/>
<sequence length="159" mass="18078">MQALVNGAPVIMPWQKVDSIDGASLISLHRNDDWTILKTYDGLMVRCNSQWHICEIILPGRMHGRSNGLLGPNDNEPSNDQNLVDGRHNDQLNVLAEHWAVNGACRRNEAPDLTHRDDEHCQSYFQSSSSPLRLCFAQVRNFFFVQCFVFLIINHLAAH</sequence>
<gene>
    <name evidence="2" type="ORF">GPUH_LOCUS5360</name>
</gene>
<dbReference type="EMBL" id="UYRT01011257">
    <property type="protein sequence ID" value="VDK50416.1"/>
    <property type="molecule type" value="Genomic_DNA"/>
</dbReference>
<accession>A0A183D9G7</accession>
<name>A0A183D9G7_9BILA</name>
<organism evidence="4">
    <name type="scientific">Gongylonema pulchrum</name>
    <dbReference type="NCBI Taxonomy" id="637853"/>
    <lineage>
        <taxon>Eukaryota</taxon>
        <taxon>Metazoa</taxon>
        <taxon>Ecdysozoa</taxon>
        <taxon>Nematoda</taxon>
        <taxon>Chromadorea</taxon>
        <taxon>Rhabditida</taxon>
        <taxon>Spirurina</taxon>
        <taxon>Spiruromorpha</taxon>
        <taxon>Spiruroidea</taxon>
        <taxon>Gongylonematidae</taxon>
        <taxon>Gongylonema</taxon>
    </lineage>
</organism>
<dbReference type="InterPro" id="IPR001846">
    <property type="entry name" value="VWF_type-D"/>
</dbReference>
<dbReference type="AlphaFoldDB" id="A0A183D9G7"/>
<reference evidence="2 3" key="2">
    <citation type="submission" date="2018-11" db="EMBL/GenBank/DDBJ databases">
        <authorList>
            <consortium name="Pathogen Informatics"/>
        </authorList>
    </citation>
    <scope>NUCLEOTIDE SEQUENCE [LARGE SCALE GENOMIC DNA]</scope>
</reference>
<dbReference type="PANTHER" id="PTHR37860">
    <property type="entry name" value="AGAP008810-PA"/>
    <property type="match status" value="1"/>
</dbReference>
<evidence type="ECO:0000313" key="3">
    <source>
        <dbReference type="Proteomes" id="UP000271098"/>
    </source>
</evidence>
<dbReference type="PROSITE" id="PS51233">
    <property type="entry name" value="VWFD"/>
    <property type="match status" value="1"/>
</dbReference>
<evidence type="ECO:0000313" key="2">
    <source>
        <dbReference type="EMBL" id="VDK50416.1"/>
    </source>
</evidence>
<evidence type="ECO:0000259" key="1">
    <source>
        <dbReference type="PROSITE" id="PS51233"/>
    </source>
</evidence>
<keyword evidence="3" id="KW-1185">Reference proteome</keyword>